<evidence type="ECO:0000313" key="2">
    <source>
        <dbReference type="EMBL" id="CRK87126.1"/>
    </source>
</evidence>
<accession>A0A1J1HKZ1</accession>
<evidence type="ECO:0000313" key="3">
    <source>
        <dbReference type="Proteomes" id="UP000183832"/>
    </source>
</evidence>
<feature type="signal peptide" evidence="1">
    <location>
        <begin position="1"/>
        <end position="18"/>
    </location>
</feature>
<sequence>MRFMFVFLLSIFPWVAFLHSSQRCFKYHLKKIGSLLLPGKSFDKIITNLYEKELWPIQHLFSTIFTVAFLSYIQHSPTCSCLCHLMQQLNSKYKQGMKCKFCLIMNNIKQFHDNQIIMLDESEPWRTVSDERKRYERILKHKERASGFVFRKKNFLSQKGMKNLPPPPWLSKQIAFAKIPILICFTARKLAR</sequence>
<gene>
    <name evidence="2" type="ORF">CLUMA_CG000884</name>
</gene>
<dbReference type="EMBL" id="CVRI01000003">
    <property type="protein sequence ID" value="CRK87126.1"/>
    <property type="molecule type" value="Genomic_DNA"/>
</dbReference>
<keyword evidence="1" id="KW-0732">Signal</keyword>
<name>A0A1J1HKZ1_9DIPT</name>
<proteinExistence type="predicted"/>
<organism evidence="2 3">
    <name type="scientific">Clunio marinus</name>
    <dbReference type="NCBI Taxonomy" id="568069"/>
    <lineage>
        <taxon>Eukaryota</taxon>
        <taxon>Metazoa</taxon>
        <taxon>Ecdysozoa</taxon>
        <taxon>Arthropoda</taxon>
        <taxon>Hexapoda</taxon>
        <taxon>Insecta</taxon>
        <taxon>Pterygota</taxon>
        <taxon>Neoptera</taxon>
        <taxon>Endopterygota</taxon>
        <taxon>Diptera</taxon>
        <taxon>Nematocera</taxon>
        <taxon>Chironomoidea</taxon>
        <taxon>Chironomidae</taxon>
        <taxon>Clunio</taxon>
    </lineage>
</organism>
<feature type="chain" id="PRO_5013131309" evidence="1">
    <location>
        <begin position="19"/>
        <end position="192"/>
    </location>
</feature>
<dbReference type="AlphaFoldDB" id="A0A1J1HKZ1"/>
<reference evidence="2 3" key="1">
    <citation type="submission" date="2015-04" db="EMBL/GenBank/DDBJ databases">
        <authorList>
            <person name="Syromyatnikov M.Y."/>
            <person name="Popov V.N."/>
        </authorList>
    </citation>
    <scope>NUCLEOTIDE SEQUENCE [LARGE SCALE GENOMIC DNA]</scope>
</reference>
<evidence type="ECO:0000256" key="1">
    <source>
        <dbReference type="SAM" id="SignalP"/>
    </source>
</evidence>
<protein>
    <submittedName>
        <fullName evidence="2">CLUMA_CG000884, isoform A</fullName>
    </submittedName>
</protein>
<keyword evidence="3" id="KW-1185">Reference proteome</keyword>
<dbReference type="Proteomes" id="UP000183832">
    <property type="component" value="Unassembled WGS sequence"/>
</dbReference>